<evidence type="ECO:0000256" key="1">
    <source>
        <dbReference type="ARBA" id="ARBA00004365"/>
    </source>
</evidence>
<dbReference type="OrthoDB" id="9768249at2"/>
<evidence type="ECO:0000259" key="6">
    <source>
        <dbReference type="Pfam" id="PF00669"/>
    </source>
</evidence>
<dbReference type="InterPro" id="IPR013384">
    <property type="entry name" value="Flagell_FlgL"/>
</dbReference>
<reference evidence="8" key="1">
    <citation type="submission" date="2016-10" db="EMBL/GenBank/DDBJ databases">
        <authorList>
            <person name="Varghese N."/>
            <person name="Submissions S."/>
        </authorList>
    </citation>
    <scope>NUCLEOTIDE SEQUENCE [LARGE SCALE GENOMIC DNA]</scope>
    <source>
        <strain evidence="8">DSM 17616</strain>
    </source>
</reference>
<dbReference type="GO" id="GO:0009424">
    <property type="term" value="C:bacterial-type flagellum hook"/>
    <property type="evidence" value="ECO:0007669"/>
    <property type="project" value="InterPro"/>
</dbReference>
<dbReference type="AlphaFoldDB" id="A0A1H6J5I1"/>
<dbReference type="PANTHER" id="PTHR42792:SF1">
    <property type="entry name" value="FLAGELLAR HOOK-ASSOCIATED PROTEIN 3"/>
    <property type="match status" value="1"/>
</dbReference>
<keyword evidence="7" id="KW-0969">Cilium</keyword>
<dbReference type="GO" id="GO:0005576">
    <property type="term" value="C:extracellular region"/>
    <property type="evidence" value="ECO:0007669"/>
    <property type="project" value="UniProtKB-SubCell"/>
</dbReference>
<comment type="subcellular location">
    <subcellularLocation>
        <location evidence="1">Bacterial flagellum</location>
    </subcellularLocation>
    <subcellularLocation>
        <location evidence="2">Secreted</location>
    </subcellularLocation>
</comment>
<gene>
    <name evidence="7" type="ORF">SAMN05660691_00034</name>
</gene>
<protein>
    <submittedName>
        <fullName evidence="7">Flagellar hook-associated protein 3 FlgL</fullName>
    </submittedName>
</protein>
<dbReference type="RefSeq" id="WP_092788940.1">
    <property type="nucleotide sequence ID" value="NZ_FNXF01000001.1"/>
</dbReference>
<dbReference type="Proteomes" id="UP000199371">
    <property type="component" value="Unassembled WGS sequence"/>
</dbReference>
<accession>A0A1H6J5I1</accession>
<dbReference type="GO" id="GO:0005198">
    <property type="term" value="F:structural molecule activity"/>
    <property type="evidence" value="ECO:0007669"/>
    <property type="project" value="InterPro"/>
</dbReference>
<feature type="domain" description="Flagellin N-terminal" evidence="6">
    <location>
        <begin position="3"/>
        <end position="140"/>
    </location>
</feature>
<evidence type="ECO:0000256" key="4">
    <source>
        <dbReference type="ARBA" id="ARBA00022525"/>
    </source>
</evidence>
<keyword evidence="4" id="KW-0964">Secreted</keyword>
<dbReference type="Pfam" id="PF00669">
    <property type="entry name" value="Flagellin_N"/>
    <property type="match status" value="1"/>
</dbReference>
<name>A0A1H6J5I1_9GAMM</name>
<dbReference type="InterPro" id="IPR001492">
    <property type="entry name" value="Flagellin"/>
</dbReference>
<dbReference type="GO" id="GO:0071973">
    <property type="term" value="P:bacterial-type flagellum-dependent cell motility"/>
    <property type="evidence" value="ECO:0007669"/>
    <property type="project" value="InterPro"/>
</dbReference>
<keyword evidence="7" id="KW-0282">Flagellum</keyword>
<evidence type="ECO:0000256" key="3">
    <source>
        <dbReference type="ARBA" id="ARBA00005709"/>
    </source>
</evidence>
<keyword evidence="8" id="KW-1185">Reference proteome</keyword>
<dbReference type="STRING" id="173990.SAMN05660691_00034"/>
<organism evidence="7 8">
    <name type="scientific">Rheinheimera pacifica</name>
    <dbReference type="NCBI Taxonomy" id="173990"/>
    <lineage>
        <taxon>Bacteria</taxon>
        <taxon>Pseudomonadati</taxon>
        <taxon>Pseudomonadota</taxon>
        <taxon>Gammaproteobacteria</taxon>
        <taxon>Chromatiales</taxon>
        <taxon>Chromatiaceae</taxon>
        <taxon>Rheinheimera</taxon>
    </lineage>
</organism>
<keyword evidence="7" id="KW-0966">Cell projection</keyword>
<evidence type="ECO:0000256" key="2">
    <source>
        <dbReference type="ARBA" id="ARBA00004613"/>
    </source>
</evidence>
<keyword evidence="5" id="KW-0975">Bacterial flagellum</keyword>
<dbReference type="NCBIfam" id="TIGR02550">
    <property type="entry name" value="flagell_flgL"/>
    <property type="match status" value="1"/>
</dbReference>
<dbReference type="SUPFAM" id="SSF64518">
    <property type="entry name" value="Phase 1 flagellin"/>
    <property type="match status" value="1"/>
</dbReference>
<dbReference type="EMBL" id="FNXF01000001">
    <property type="protein sequence ID" value="SEH54766.1"/>
    <property type="molecule type" value="Genomic_DNA"/>
</dbReference>
<comment type="similarity">
    <text evidence="3">Belongs to the bacterial flagellin family.</text>
</comment>
<proteinExistence type="inferred from homology"/>
<dbReference type="InterPro" id="IPR001029">
    <property type="entry name" value="Flagellin_N"/>
</dbReference>
<evidence type="ECO:0000313" key="8">
    <source>
        <dbReference type="Proteomes" id="UP000199371"/>
    </source>
</evidence>
<evidence type="ECO:0000313" key="7">
    <source>
        <dbReference type="EMBL" id="SEH54766.1"/>
    </source>
</evidence>
<sequence>MRVSSNQYHLTTIRNIQQSTAEYSKLSTQLATNQRIQKPSDDPLGSVMLLTLNSELTKLDQYKSNMNAVHFNLGQQETQLSSIVNTLSSVQEIVTTAADGSMGQAELEAFSQELAVLMPAIVDLLNAKDGNGNYYFSGSLTDVKPFERDALGVYQYNGDNRVRQIAVSDNSSVPGNIVGSALDPGVNFLNQMQTYLDLISTAPAGGVGDESRDMLGHISSFLATVSGEITRIGGTLASLDEMALGNDDIALFTETLRDDIKEVDYPEAYVKMNQAMASYESSLKVYSSVSRLTLFSYV</sequence>
<dbReference type="Gene3D" id="1.20.1330.10">
    <property type="entry name" value="f41 fragment of flagellin, N-terminal domain"/>
    <property type="match status" value="1"/>
</dbReference>
<evidence type="ECO:0000256" key="5">
    <source>
        <dbReference type="ARBA" id="ARBA00023143"/>
    </source>
</evidence>
<dbReference type="PANTHER" id="PTHR42792">
    <property type="entry name" value="FLAGELLIN"/>
    <property type="match status" value="1"/>
</dbReference>